<dbReference type="InterPro" id="IPR005829">
    <property type="entry name" value="Sugar_transporter_CS"/>
</dbReference>
<feature type="transmembrane region" description="Helical" evidence="7">
    <location>
        <begin position="219"/>
        <end position="243"/>
    </location>
</feature>
<dbReference type="InterPro" id="IPR020846">
    <property type="entry name" value="MFS_dom"/>
</dbReference>
<evidence type="ECO:0000256" key="6">
    <source>
        <dbReference type="ARBA" id="ARBA00023136"/>
    </source>
</evidence>
<evidence type="ECO:0000256" key="7">
    <source>
        <dbReference type="SAM" id="Phobius"/>
    </source>
</evidence>
<keyword evidence="6 7" id="KW-0472">Membrane</keyword>
<dbReference type="InterPro" id="IPR050171">
    <property type="entry name" value="MFS_Transporters"/>
</dbReference>
<dbReference type="PANTHER" id="PTHR23517:SF3">
    <property type="entry name" value="INTEGRAL MEMBRANE TRANSPORT PROTEIN"/>
    <property type="match status" value="1"/>
</dbReference>
<evidence type="ECO:0000256" key="5">
    <source>
        <dbReference type="ARBA" id="ARBA00022989"/>
    </source>
</evidence>
<evidence type="ECO:0000313" key="9">
    <source>
        <dbReference type="EMBL" id="SDQ78365.1"/>
    </source>
</evidence>
<dbReference type="PROSITE" id="PS00216">
    <property type="entry name" value="SUGAR_TRANSPORT_1"/>
    <property type="match status" value="1"/>
</dbReference>
<dbReference type="GO" id="GO:0005886">
    <property type="term" value="C:plasma membrane"/>
    <property type="evidence" value="ECO:0007669"/>
    <property type="project" value="UniProtKB-SubCell"/>
</dbReference>
<feature type="transmembrane region" description="Helical" evidence="7">
    <location>
        <begin position="99"/>
        <end position="121"/>
    </location>
</feature>
<feature type="transmembrane region" description="Helical" evidence="7">
    <location>
        <begin position="15"/>
        <end position="38"/>
    </location>
</feature>
<evidence type="ECO:0000256" key="3">
    <source>
        <dbReference type="ARBA" id="ARBA00022475"/>
    </source>
</evidence>
<dbReference type="InterPro" id="IPR011701">
    <property type="entry name" value="MFS"/>
</dbReference>
<feature type="transmembrane region" description="Helical" evidence="7">
    <location>
        <begin position="166"/>
        <end position="187"/>
    </location>
</feature>
<dbReference type="Pfam" id="PF07690">
    <property type="entry name" value="MFS_1"/>
    <property type="match status" value="1"/>
</dbReference>
<feature type="transmembrane region" description="Helical" evidence="7">
    <location>
        <begin position="382"/>
        <end position="403"/>
    </location>
</feature>
<reference evidence="9 10" key="1">
    <citation type="submission" date="2016-10" db="EMBL/GenBank/DDBJ databases">
        <authorList>
            <person name="de Groot N.N."/>
        </authorList>
    </citation>
    <scope>NUCLEOTIDE SEQUENCE [LARGE SCALE GENOMIC DNA]</scope>
    <source>
        <strain evidence="9 10">CGMCC 1.10449</strain>
    </source>
</reference>
<feature type="transmembrane region" description="Helical" evidence="7">
    <location>
        <begin position="44"/>
        <end position="63"/>
    </location>
</feature>
<keyword evidence="3" id="KW-1003">Cell membrane</keyword>
<feature type="transmembrane region" description="Helical" evidence="7">
    <location>
        <begin position="141"/>
        <end position="160"/>
    </location>
</feature>
<evidence type="ECO:0000256" key="2">
    <source>
        <dbReference type="ARBA" id="ARBA00022448"/>
    </source>
</evidence>
<feature type="transmembrane region" description="Helical" evidence="7">
    <location>
        <begin position="317"/>
        <end position="334"/>
    </location>
</feature>
<dbReference type="AlphaFoldDB" id="A0A1H1DPD6"/>
<evidence type="ECO:0000259" key="8">
    <source>
        <dbReference type="PROSITE" id="PS50850"/>
    </source>
</evidence>
<gene>
    <name evidence="9" type="ORF">SAMN05216231_2512</name>
</gene>
<name>A0A1H1DPD6_9BACI</name>
<sequence>MKRFNSLHKSIKIRLYLQFATVLATATIMPYIAVYFTGLVGPKITGLLVVLVICSGIIGGLLGGYWSDQIGRKKLLVLAELGLGISFLAIAFVNSPWTVMPYVSFAFFLINMFSNGIYIPVSTSMIYDLVQKEDRTFVFTAIYWIANLGTALGTITGAFLFEEYHFYLFIFVASIALLSSVITYLYISETFTKKVGESDKVIKSPSIWSNYQHVLKDRIYIIFLIGTLCVVSLESHLTNYIAVHLQNTVEETSLFGFITIDGINMIGILHAENTLLIVLAVGLVSWLIKKTSDYTRLIYGMAIYVCSYAILSYTSAPLLLIGLMVFISIGELMYAPVRQSLLADLADESHRSSYLALNSFMDQGTMILAGAVITIGGILPGYIISSGFLLAGMTGVFLMAYVVNQLKRNEHNQQKQTG</sequence>
<dbReference type="RefSeq" id="WP_092493334.1">
    <property type="nucleotide sequence ID" value="NZ_FNKD01000003.1"/>
</dbReference>
<dbReference type="PROSITE" id="PS50850">
    <property type="entry name" value="MFS"/>
    <property type="match status" value="1"/>
</dbReference>
<comment type="subcellular location">
    <subcellularLocation>
        <location evidence="1">Cell membrane</location>
        <topology evidence="1">Multi-pass membrane protein</topology>
    </subcellularLocation>
</comment>
<dbReference type="Proteomes" id="UP000199444">
    <property type="component" value="Unassembled WGS sequence"/>
</dbReference>
<keyword evidence="4 7" id="KW-0812">Transmembrane</keyword>
<dbReference type="GO" id="GO:0022857">
    <property type="term" value="F:transmembrane transporter activity"/>
    <property type="evidence" value="ECO:0007669"/>
    <property type="project" value="InterPro"/>
</dbReference>
<dbReference type="SUPFAM" id="SSF103473">
    <property type="entry name" value="MFS general substrate transporter"/>
    <property type="match status" value="1"/>
</dbReference>
<dbReference type="InterPro" id="IPR036259">
    <property type="entry name" value="MFS_trans_sf"/>
</dbReference>
<evidence type="ECO:0000256" key="1">
    <source>
        <dbReference type="ARBA" id="ARBA00004651"/>
    </source>
</evidence>
<dbReference type="PANTHER" id="PTHR23517">
    <property type="entry name" value="RESISTANCE PROTEIN MDTM, PUTATIVE-RELATED-RELATED"/>
    <property type="match status" value="1"/>
</dbReference>
<dbReference type="STRING" id="553311.SAMN05216231_2512"/>
<keyword evidence="10" id="KW-1185">Reference proteome</keyword>
<feature type="transmembrane region" description="Helical" evidence="7">
    <location>
        <begin position="263"/>
        <end position="287"/>
    </location>
</feature>
<evidence type="ECO:0000256" key="4">
    <source>
        <dbReference type="ARBA" id="ARBA00022692"/>
    </source>
</evidence>
<feature type="domain" description="Major facilitator superfamily (MFS) profile" evidence="8">
    <location>
        <begin position="1"/>
        <end position="410"/>
    </location>
</feature>
<proteinExistence type="predicted"/>
<feature type="transmembrane region" description="Helical" evidence="7">
    <location>
        <begin position="75"/>
        <end position="93"/>
    </location>
</feature>
<dbReference type="Gene3D" id="1.20.1250.20">
    <property type="entry name" value="MFS general substrate transporter like domains"/>
    <property type="match status" value="1"/>
</dbReference>
<accession>A0A1H1DPD6</accession>
<evidence type="ECO:0000313" key="10">
    <source>
        <dbReference type="Proteomes" id="UP000199444"/>
    </source>
</evidence>
<protein>
    <submittedName>
        <fullName evidence="9">MFS transporter, DHA1 family, multidrug resistance protein B</fullName>
    </submittedName>
</protein>
<dbReference type="EMBL" id="FNKD01000003">
    <property type="protein sequence ID" value="SDQ78365.1"/>
    <property type="molecule type" value="Genomic_DNA"/>
</dbReference>
<organism evidence="9 10">
    <name type="scientific">Virgibacillus salinus</name>
    <dbReference type="NCBI Taxonomy" id="553311"/>
    <lineage>
        <taxon>Bacteria</taxon>
        <taxon>Bacillati</taxon>
        <taxon>Bacillota</taxon>
        <taxon>Bacilli</taxon>
        <taxon>Bacillales</taxon>
        <taxon>Bacillaceae</taxon>
        <taxon>Virgibacillus</taxon>
    </lineage>
</organism>
<keyword evidence="5 7" id="KW-1133">Transmembrane helix</keyword>
<keyword evidence="2" id="KW-0813">Transport</keyword>